<feature type="transmembrane region" description="Helical" evidence="1">
    <location>
        <begin position="48"/>
        <end position="73"/>
    </location>
</feature>
<protein>
    <recommendedName>
        <fullName evidence="4">DUF2784 domain-containing protein</fullName>
    </recommendedName>
</protein>
<evidence type="ECO:0000256" key="1">
    <source>
        <dbReference type="SAM" id="Phobius"/>
    </source>
</evidence>
<organism evidence="2 3">
    <name type="scientific">Candidatus Nomurabacteria bacterium RIFCSPLOWO2_01_FULL_33_24</name>
    <dbReference type="NCBI Taxonomy" id="1801765"/>
    <lineage>
        <taxon>Bacteria</taxon>
        <taxon>Candidatus Nomuraibacteriota</taxon>
    </lineage>
</organism>
<evidence type="ECO:0000313" key="3">
    <source>
        <dbReference type="Proteomes" id="UP000185809"/>
    </source>
</evidence>
<gene>
    <name evidence="2" type="ORF">A2995_00330</name>
</gene>
<evidence type="ECO:0000313" key="2">
    <source>
        <dbReference type="EMBL" id="OGI88170.1"/>
    </source>
</evidence>
<evidence type="ECO:0008006" key="4">
    <source>
        <dbReference type="Google" id="ProtNLM"/>
    </source>
</evidence>
<feature type="transmembrane region" description="Helical" evidence="1">
    <location>
        <begin position="20"/>
        <end position="42"/>
    </location>
</feature>
<proteinExistence type="predicted"/>
<name>A0A1F6X221_9BACT</name>
<dbReference type="EMBL" id="MFUP01000005">
    <property type="protein sequence ID" value="OGI88170.1"/>
    <property type="molecule type" value="Genomic_DNA"/>
</dbReference>
<accession>A0A1F6X221</accession>
<feature type="transmembrane region" description="Helical" evidence="1">
    <location>
        <begin position="107"/>
        <end position="126"/>
    </location>
</feature>
<dbReference type="Proteomes" id="UP000185809">
    <property type="component" value="Unassembled WGS sequence"/>
</dbReference>
<comment type="caution">
    <text evidence="2">The sequence shown here is derived from an EMBL/GenBank/DDBJ whole genome shotgun (WGS) entry which is preliminary data.</text>
</comment>
<dbReference type="AlphaFoldDB" id="A0A1F6X221"/>
<reference evidence="2 3" key="1">
    <citation type="journal article" date="2016" name="Nat. Commun.">
        <title>Thousands of microbial genomes shed light on interconnected biogeochemical processes in an aquifer system.</title>
        <authorList>
            <person name="Anantharaman K."/>
            <person name="Brown C.T."/>
            <person name="Hug L.A."/>
            <person name="Sharon I."/>
            <person name="Castelle C.J."/>
            <person name="Probst A.J."/>
            <person name="Thomas B.C."/>
            <person name="Singh A."/>
            <person name="Wilkins M.J."/>
            <person name="Karaoz U."/>
            <person name="Brodie E.L."/>
            <person name="Williams K.H."/>
            <person name="Hubbard S.S."/>
            <person name="Banfield J.F."/>
        </authorList>
    </citation>
    <scope>NUCLEOTIDE SEQUENCE [LARGE SCALE GENOMIC DNA]</scope>
</reference>
<keyword evidence="1" id="KW-1133">Transmembrane helix</keyword>
<keyword evidence="1" id="KW-0812">Transmembrane</keyword>
<keyword evidence="1" id="KW-0472">Membrane</keyword>
<sequence length="127" mass="14860">MKNILKSDIKIYKFLSRGVLILHILWAWVVASGVFFYSFWVWYWKLGLIISIITLISFMVSGIFKLGCILTVLEKKLIGLADSKLVYRGTCIIHYLKRHYNVRISQITIVILLIILVITYSLQFYLL</sequence>